<dbReference type="InterPro" id="IPR000917">
    <property type="entry name" value="Sulfatase_N"/>
</dbReference>
<evidence type="ECO:0000313" key="8">
    <source>
        <dbReference type="Proteomes" id="UP000037600"/>
    </source>
</evidence>
<sequence length="481" mass="54620">MQLLNKKHLIFVLLTLVLGCESVATPVDDSRPNILFILTDDMGYADVSFNGSKDIQTPSLDELAEGGITFSAAYMAHPFCGPSRTALMTGRYPHKIGSQFNLPNTMPNLGVPKDETFISTVLQKSGYFTGVVGKWHIGEGKEFHPNQRGFDEFYGFTGGGHDYFPERFNKAYNNLKARNAKFIPEYLRPLEHNGVEVEEQEYITDALSREAVNFINKAAKKDDPFFLYLAYNAPHTPMQALQKDMDMFPHITDQKRKVYAGMVYAVDRGVARIVEALKQNKQFENTLIVFASDNGGKPNTGANNYPLKGRKGDVHEGGYRTPMFFHWPKQIKPNQKNDFRLLSLDLYPTFAALGEAKIPEGKKLDGKNVFPHLMNGTDPHAGEASYTLRHRGYSSDASARRDNWKAVKTGDNNWVLYDIEKDIAETTDVSAQHPDILRDLVLEMEGWSWSNQEPLWFHNTEEGYLWRKEGMPKFHETFKLK</sequence>
<dbReference type="PATRIC" id="fig|1513271.3.peg.2955"/>
<evidence type="ECO:0000256" key="3">
    <source>
        <dbReference type="ARBA" id="ARBA00022801"/>
    </source>
</evidence>
<dbReference type="Gene3D" id="3.40.720.10">
    <property type="entry name" value="Alkaline Phosphatase, subunit A"/>
    <property type="match status" value="1"/>
</dbReference>
<dbReference type="PROSITE" id="PS51257">
    <property type="entry name" value="PROKAR_LIPOPROTEIN"/>
    <property type="match status" value="1"/>
</dbReference>
<keyword evidence="2" id="KW-0479">Metal-binding</keyword>
<keyword evidence="5" id="KW-0732">Signal</keyword>
<dbReference type="PANTHER" id="PTHR42693:SF53">
    <property type="entry name" value="ENDO-4-O-SULFATASE"/>
    <property type="match status" value="1"/>
</dbReference>
<dbReference type="GO" id="GO:0004065">
    <property type="term" value="F:arylsulfatase activity"/>
    <property type="evidence" value="ECO:0007669"/>
    <property type="project" value="TreeGrafter"/>
</dbReference>
<reference evidence="7 8" key="1">
    <citation type="submission" date="2015-04" db="EMBL/GenBank/DDBJ databases">
        <title>Draft Genome Sequence of the Novel Agar-Digesting Marine Bacterium Q1.</title>
        <authorList>
            <person name="Li Y."/>
            <person name="Li D."/>
            <person name="Chen G."/>
            <person name="Du Z."/>
        </authorList>
    </citation>
    <scope>NUCLEOTIDE SEQUENCE [LARGE SCALE GENOMIC DNA]</scope>
    <source>
        <strain evidence="7 8">Q1</strain>
    </source>
</reference>
<feature type="domain" description="Sulfatase N-terminal" evidence="6">
    <location>
        <begin position="32"/>
        <end position="353"/>
    </location>
</feature>
<gene>
    <name evidence="7" type="ORF">XM47_14370</name>
</gene>
<keyword evidence="3" id="KW-0378">Hydrolase</keyword>
<evidence type="ECO:0000259" key="6">
    <source>
        <dbReference type="Pfam" id="PF00884"/>
    </source>
</evidence>
<comment type="caution">
    <text evidence="7">The sequence shown here is derived from an EMBL/GenBank/DDBJ whole genome shotgun (WGS) entry which is preliminary data.</text>
</comment>
<dbReference type="RefSeq" id="WP_048693924.1">
    <property type="nucleotide sequence ID" value="NZ_KQ130497.1"/>
</dbReference>
<dbReference type="Proteomes" id="UP000037600">
    <property type="component" value="Unassembled WGS sequence"/>
</dbReference>
<dbReference type="Pfam" id="PF00884">
    <property type="entry name" value="Sulfatase"/>
    <property type="match status" value="1"/>
</dbReference>
<proteinExistence type="inferred from homology"/>
<dbReference type="GO" id="GO:0046872">
    <property type="term" value="F:metal ion binding"/>
    <property type="evidence" value="ECO:0007669"/>
    <property type="project" value="UniProtKB-KW"/>
</dbReference>
<evidence type="ECO:0000256" key="4">
    <source>
        <dbReference type="ARBA" id="ARBA00022837"/>
    </source>
</evidence>
<feature type="signal peptide" evidence="5">
    <location>
        <begin position="1"/>
        <end position="24"/>
    </location>
</feature>
<evidence type="ECO:0000256" key="2">
    <source>
        <dbReference type="ARBA" id="ARBA00022723"/>
    </source>
</evidence>
<dbReference type="STRING" id="1513271.XM47_14370"/>
<dbReference type="PROSITE" id="PS00149">
    <property type="entry name" value="SULFATASE_2"/>
    <property type="match status" value="1"/>
</dbReference>
<dbReference type="AlphaFoldDB" id="A0A0J8GNR6"/>
<evidence type="ECO:0000256" key="1">
    <source>
        <dbReference type="ARBA" id="ARBA00008779"/>
    </source>
</evidence>
<evidence type="ECO:0000256" key="5">
    <source>
        <dbReference type="SAM" id="SignalP"/>
    </source>
</evidence>
<accession>A0A0J8GNR6</accession>
<name>A0A0J8GNR6_9ALTE</name>
<protein>
    <submittedName>
        <fullName evidence="7">Sulfatase</fullName>
    </submittedName>
</protein>
<keyword evidence="4" id="KW-0106">Calcium</keyword>
<feature type="chain" id="PRO_5005298844" evidence="5">
    <location>
        <begin position="25"/>
        <end position="481"/>
    </location>
</feature>
<dbReference type="Gene3D" id="3.30.1120.10">
    <property type="match status" value="1"/>
</dbReference>
<dbReference type="PANTHER" id="PTHR42693">
    <property type="entry name" value="ARYLSULFATASE FAMILY MEMBER"/>
    <property type="match status" value="1"/>
</dbReference>
<dbReference type="InterPro" id="IPR017850">
    <property type="entry name" value="Alkaline_phosphatase_core_sf"/>
</dbReference>
<dbReference type="InterPro" id="IPR050738">
    <property type="entry name" value="Sulfatase"/>
</dbReference>
<dbReference type="OrthoDB" id="9803751at2"/>
<keyword evidence="8" id="KW-1185">Reference proteome</keyword>
<dbReference type="EMBL" id="LAZL01000024">
    <property type="protein sequence ID" value="KMT64470.1"/>
    <property type="molecule type" value="Genomic_DNA"/>
</dbReference>
<evidence type="ECO:0000313" key="7">
    <source>
        <dbReference type="EMBL" id="KMT64470.1"/>
    </source>
</evidence>
<organism evidence="7 8">
    <name type="scientific">Catenovulum maritimum</name>
    <dbReference type="NCBI Taxonomy" id="1513271"/>
    <lineage>
        <taxon>Bacteria</taxon>
        <taxon>Pseudomonadati</taxon>
        <taxon>Pseudomonadota</taxon>
        <taxon>Gammaproteobacteria</taxon>
        <taxon>Alteromonadales</taxon>
        <taxon>Alteromonadaceae</taxon>
        <taxon>Catenovulum</taxon>
    </lineage>
</organism>
<comment type="similarity">
    <text evidence="1">Belongs to the sulfatase family.</text>
</comment>
<dbReference type="InterPro" id="IPR024607">
    <property type="entry name" value="Sulfatase_CS"/>
</dbReference>
<dbReference type="SUPFAM" id="SSF53649">
    <property type="entry name" value="Alkaline phosphatase-like"/>
    <property type="match status" value="1"/>
</dbReference>